<dbReference type="STRING" id="1122204.SAMN05421781_0737"/>
<protein>
    <submittedName>
        <fullName evidence="4">Methyltransferase domain-containing protein</fullName>
    </submittedName>
</protein>
<dbReference type="CDD" id="cd02440">
    <property type="entry name" value="AdoMet_MTases"/>
    <property type="match status" value="1"/>
</dbReference>
<organism evidence="4 5">
    <name type="scientific">Marinococcus luteus</name>
    <dbReference type="NCBI Taxonomy" id="1122204"/>
    <lineage>
        <taxon>Bacteria</taxon>
        <taxon>Bacillati</taxon>
        <taxon>Bacillota</taxon>
        <taxon>Bacilli</taxon>
        <taxon>Bacillales</taxon>
        <taxon>Bacillaceae</taxon>
        <taxon>Marinococcus</taxon>
    </lineage>
</organism>
<reference evidence="4 5" key="1">
    <citation type="submission" date="2016-10" db="EMBL/GenBank/DDBJ databases">
        <authorList>
            <person name="de Groot N.N."/>
        </authorList>
    </citation>
    <scope>NUCLEOTIDE SEQUENCE [LARGE SCALE GENOMIC DNA]</scope>
    <source>
        <strain evidence="4 5">DSM 23126</strain>
    </source>
</reference>
<dbReference type="GO" id="GO:0032259">
    <property type="term" value="P:methylation"/>
    <property type="evidence" value="ECO:0007669"/>
    <property type="project" value="UniProtKB-KW"/>
</dbReference>
<dbReference type="PANTHER" id="PTHR43861:SF1">
    <property type="entry name" value="TRANS-ACONITATE 2-METHYLTRANSFERASE"/>
    <property type="match status" value="1"/>
</dbReference>
<keyword evidence="5" id="KW-1185">Reference proteome</keyword>
<dbReference type="OrthoDB" id="9811589at2"/>
<dbReference type="GO" id="GO:0008168">
    <property type="term" value="F:methyltransferase activity"/>
    <property type="evidence" value="ECO:0007669"/>
    <property type="project" value="UniProtKB-KW"/>
</dbReference>
<keyword evidence="1 4" id="KW-0489">Methyltransferase</keyword>
<dbReference type="AlphaFoldDB" id="A0A1H2RFN3"/>
<feature type="domain" description="Methyltransferase" evidence="3">
    <location>
        <begin position="45"/>
        <end position="137"/>
    </location>
</feature>
<evidence type="ECO:0000313" key="5">
    <source>
        <dbReference type="Proteomes" id="UP000199488"/>
    </source>
</evidence>
<dbReference type="EMBL" id="FNNC01000001">
    <property type="protein sequence ID" value="SDW17980.1"/>
    <property type="molecule type" value="Genomic_DNA"/>
</dbReference>
<evidence type="ECO:0000256" key="1">
    <source>
        <dbReference type="ARBA" id="ARBA00022603"/>
    </source>
</evidence>
<evidence type="ECO:0000256" key="2">
    <source>
        <dbReference type="ARBA" id="ARBA00022679"/>
    </source>
</evidence>
<dbReference type="InterPro" id="IPR029063">
    <property type="entry name" value="SAM-dependent_MTases_sf"/>
</dbReference>
<dbReference type="SUPFAM" id="SSF53335">
    <property type="entry name" value="S-adenosyl-L-methionine-dependent methyltransferases"/>
    <property type="match status" value="1"/>
</dbReference>
<sequence length="244" mass="28383">MKAWYEEHFQEDYLRVYDHRDETKAASELNTIMEKIPLTPGAKAIDLCCGNGRHARWLARKGVDVTGIDLSPALLKKAIELTNGLPVQYQRGDIRNVQIRKEYDLAFNLFTSFGYFPDDEENELIFQQAASALKPGGWFVFDYLNPEYIKQHIVPRDETVKDGLKIYQERSIQDEFVVKRISIVEGDSTRRYMEKVKMYQENQLRSMMEAHGLQIHAFYGDYDASPFQLETSPRQIFIAQLAEQ</sequence>
<accession>A0A1H2RFN3</accession>
<keyword evidence="2 4" id="KW-0808">Transferase</keyword>
<dbReference type="InterPro" id="IPR041698">
    <property type="entry name" value="Methyltransf_25"/>
</dbReference>
<proteinExistence type="predicted"/>
<evidence type="ECO:0000313" key="4">
    <source>
        <dbReference type="EMBL" id="SDW17980.1"/>
    </source>
</evidence>
<dbReference type="PANTHER" id="PTHR43861">
    <property type="entry name" value="TRANS-ACONITATE 2-METHYLTRANSFERASE-RELATED"/>
    <property type="match status" value="1"/>
</dbReference>
<name>A0A1H2RFN3_9BACI</name>
<dbReference type="Proteomes" id="UP000199488">
    <property type="component" value="Unassembled WGS sequence"/>
</dbReference>
<dbReference type="Gene3D" id="2.20.25.110">
    <property type="entry name" value="S-adenosyl-L-methionine-dependent methyltransferases"/>
    <property type="match status" value="1"/>
</dbReference>
<dbReference type="Gene3D" id="3.40.50.150">
    <property type="entry name" value="Vaccinia Virus protein VP39"/>
    <property type="match status" value="1"/>
</dbReference>
<dbReference type="RefSeq" id="WP_091611298.1">
    <property type="nucleotide sequence ID" value="NZ_FNNC01000001.1"/>
</dbReference>
<dbReference type="Pfam" id="PF13649">
    <property type="entry name" value="Methyltransf_25"/>
    <property type="match status" value="1"/>
</dbReference>
<evidence type="ECO:0000259" key="3">
    <source>
        <dbReference type="Pfam" id="PF13649"/>
    </source>
</evidence>
<gene>
    <name evidence="4" type="ORF">SAMN05421781_0737</name>
</gene>